<dbReference type="EMBL" id="MT142567">
    <property type="protein sequence ID" value="QJA85305.1"/>
    <property type="molecule type" value="Genomic_DNA"/>
</dbReference>
<gene>
    <name evidence="1" type="ORF">MM415A04507_0014</name>
    <name evidence="2" type="ORF">MM415B02232_0004</name>
</gene>
<protein>
    <submittedName>
        <fullName evidence="2">Uncharacterized protein</fullName>
    </submittedName>
</protein>
<reference evidence="2" key="1">
    <citation type="submission" date="2020-03" db="EMBL/GenBank/DDBJ databases">
        <title>The deep terrestrial virosphere.</title>
        <authorList>
            <person name="Holmfeldt K."/>
            <person name="Nilsson E."/>
            <person name="Simone D."/>
            <person name="Lopez-Fernandez M."/>
            <person name="Wu X."/>
            <person name="de Brujin I."/>
            <person name="Lundin D."/>
            <person name="Andersson A."/>
            <person name="Bertilsson S."/>
            <person name="Dopson M."/>
        </authorList>
    </citation>
    <scope>NUCLEOTIDE SEQUENCE</scope>
    <source>
        <strain evidence="1">MM415A04507</strain>
        <strain evidence="2">MM415B02232</strain>
    </source>
</reference>
<evidence type="ECO:0000313" key="2">
    <source>
        <dbReference type="EMBL" id="QJA85305.1"/>
    </source>
</evidence>
<proteinExistence type="predicted"/>
<dbReference type="AlphaFoldDB" id="A0A6M3KV66"/>
<evidence type="ECO:0000313" key="1">
    <source>
        <dbReference type="EMBL" id="QJA69555.1"/>
    </source>
</evidence>
<accession>A0A6M3KV66</accession>
<sequence>MNLKEKITKHISDDVGQFDCQSDCPDEVAIFENEHYGETLRTEKYCDECFATKLIEEFKKWLLMQARQDSKIKFRQTKAYELYQRLNIET</sequence>
<dbReference type="EMBL" id="MT141715">
    <property type="protein sequence ID" value="QJA69555.1"/>
    <property type="molecule type" value="Genomic_DNA"/>
</dbReference>
<organism evidence="2">
    <name type="scientific">viral metagenome</name>
    <dbReference type="NCBI Taxonomy" id="1070528"/>
    <lineage>
        <taxon>unclassified sequences</taxon>
        <taxon>metagenomes</taxon>
        <taxon>organismal metagenomes</taxon>
    </lineage>
</organism>
<name>A0A6M3KV66_9ZZZZ</name>